<name>B9T665_RICCO</name>
<evidence type="ECO:0000313" key="2">
    <source>
        <dbReference type="Proteomes" id="UP000008311"/>
    </source>
</evidence>
<evidence type="ECO:0000313" key="1">
    <source>
        <dbReference type="EMBL" id="EEF28646.1"/>
    </source>
</evidence>
<dbReference type="EMBL" id="EQ974582">
    <property type="protein sequence ID" value="EEF28646.1"/>
    <property type="molecule type" value="Genomic_DNA"/>
</dbReference>
<organism evidence="1 2">
    <name type="scientific">Ricinus communis</name>
    <name type="common">Castor bean</name>
    <dbReference type="NCBI Taxonomy" id="3988"/>
    <lineage>
        <taxon>Eukaryota</taxon>
        <taxon>Viridiplantae</taxon>
        <taxon>Streptophyta</taxon>
        <taxon>Embryophyta</taxon>
        <taxon>Tracheophyta</taxon>
        <taxon>Spermatophyta</taxon>
        <taxon>Magnoliopsida</taxon>
        <taxon>eudicotyledons</taxon>
        <taxon>Gunneridae</taxon>
        <taxon>Pentapetalae</taxon>
        <taxon>rosids</taxon>
        <taxon>fabids</taxon>
        <taxon>Malpighiales</taxon>
        <taxon>Euphorbiaceae</taxon>
        <taxon>Acalyphoideae</taxon>
        <taxon>Acalypheae</taxon>
        <taxon>Ricinus</taxon>
    </lineage>
</organism>
<dbReference type="Proteomes" id="UP000008311">
    <property type="component" value="Unassembled WGS sequence"/>
</dbReference>
<dbReference type="InParanoid" id="B9T665"/>
<sequence length="88" mass="9807">MNVTYQVFLDKDQQLHSHLECDSLLIYGTSCSKGRWLSATQQPSGNQLEGSDLGRSKTSKVSNNIALEAPSLEFSLGRTDWQSNNMIE</sequence>
<proteinExistence type="predicted"/>
<keyword evidence="2" id="KW-1185">Reference proteome</keyword>
<reference evidence="2" key="1">
    <citation type="journal article" date="2010" name="Nat. Biotechnol.">
        <title>Draft genome sequence of the oilseed species Ricinus communis.</title>
        <authorList>
            <person name="Chan A.P."/>
            <person name="Crabtree J."/>
            <person name="Zhao Q."/>
            <person name="Lorenzi H."/>
            <person name="Orvis J."/>
            <person name="Puiu D."/>
            <person name="Melake-Berhan A."/>
            <person name="Jones K.M."/>
            <person name="Redman J."/>
            <person name="Chen G."/>
            <person name="Cahoon E.B."/>
            <person name="Gedil M."/>
            <person name="Stanke M."/>
            <person name="Haas B.J."/>
            <person name="Wortman J.R."/>
            <person name="Fraser-Liggett C.M."/>
            <person name="Ravel J."/>
            <person name="Rabinowicz P.D."/>
        </authorList>
    </citation>
    <scope>NUCLEOTIDE SEQUENCE [LARGE SCALE GENOMIC DNA]</scope>
    <source>
        <strain evidence="2">cv. Hale</strain>
    </source>
</reference>
<protein>
    <submittedName>
        <fullName evidence="1">Uncharacterized protein</fullName>
    </submittedName>
</protein>
<accession>B9T665</accession>
<gene>
    <name evidence="1" type="ORF">RCOM_0135200</name>
</gene>
<dbReference type="AlphaFoldDB" id="B9T665"/>